<feature type="transmembrane region" description="Helical" evidence="11">
    <location>
        <begin position="1267"/>
        <end position="1285"/>
    </location>
</feature>
<dbReference type="PANTHER" id="PTHR45630:SF7">
    <property type="entry name" value="ENDOPLASMIC RETICULUM TRANSMEMBRANE HELIX TRANSLOCASE"/>
    <property type="match status" value="1"/>
</dbReference>
<dbReference type="Gene3D" id="3.40.50.1000">
    <property type="entry name" value="HAD superfamily/HAD-like"/>
    <property type="match status" value="1"/>
</dbReference>
<name>A0ABD3Q3F5_9STRA</name>
<dbReference type="SUPFAM" id="SSF81660">
    <property type="entry name" value="Metal cation-transporting ATPase, ATP-binding domain N"/>
    <property type="match status" value="1"/>
</dbReference>
<evidence type="ECO:0000256" key="1">
    <source>
        <dbReference type="ARBA" id="ARBA00004141"/>
    </source>
</evidence>
<feature type="region of interest" description="Disordered" evidence="10">
    <location>
        <begin position="1"/>
        <end position="45"/>
    </location>
</feature>
<protein>
    <recommendedName>
        <fullName evidence="12">P-type ATPase A domain-containing protein</fullName>
    </recommendedName>
</protein>
<dbReference type="Pfam" id="PF00122">
    <property type="entry name" value="E1-E2_ATPase"/>
    <property type="match status" value="1"/>
</dbReference>
<dbReference type="SUPFAM" id="SSF81653">
    <property type="entry name" value="Calcium ATPase, transduction domain A"/>
    <property type="match status" value="1"/>
</dbReference>
<evidence type="ECO:0000256" key="7">
    <source>
        <dbReference type="ARBA" id="ARBA00022967"/>
    </source>
</evidence>
<feature type="domain" description="P-type ATPase A" evidence="12">
    <location>
        <begin position="496"/>
        <end position="565"/>
    </location>
</feature>
<keyword evidence="4" id="KW-0547">Nucleotide-binding</keyword>
<dbReference type="EMBL" id="JABMIG020000083">
    <property type="protein sequence ID" value="KAL3794161.1"/>
    <property type="molecule type" value="Genomic_DNA"/>
</dbReference>
<feature type="transmembrane region" description="Helical" evidence="11">
    <location>
        <begin position="636"/>
        <end position="658"/>
    </location>
</feature>
<feature type="region of interest" description="Disordered" evidence="10">
    <location>
        <begin position="434"/>
        <end position="453"/>
    </location>
</feature>
<sequence>MHRRMLRSAVQPPLSTKPTSAKSTREKSHQGPQMPTPTFIQQQPQEQHREIRIQPLQRRPLLKRLDVSPFLFAYSILISCDAFLVYCLPSADNGDHGLYHNAMSTTATLIDLLFLLLLCGQLVLFLKCQWDPMWRAYVAFWMYKPFSRKDASYYNSRSSPHGTLSKIQAMKSWTHCLILPQSHLYDGSSTAMRGEEGGIVPVSIVETHVPMGTIHGGSDERSQITSYAAVVHFRGLTYRCCINLFPEWADECVVKRNVHADLLMESTWKMNGRNDNGILEEIDEVDQVETTILDSNGKGCSTTKIAKEKAEKILSAISWEPHFHRLHFPIDLPLNFYLSWSGHSTKHGQDTLETTTQIYNRNITHIPLPSILSLLSQQLLQPLFLFQLFCVILWSLDEYWMYALFTLFSLIMFEWTMAYNRWKGVKRLREEVAGSVDEEEEGDRDHSPSMPRSPLVECFRNGRWMALPSNQLVVGDIVSLVSPTMMQQQIRGQDHEQGNAIPADLLLLSGRAVVNEAMLTGESVPQVKESIRGEISGDKCEKAQLLDLGQGHKRCVLFGGTVLMDHHSEEEEDGLNNSRRSSDEVIPAPSNGLVCFVLRTGFDTIQGSLLRSLAYRAESGGGNAGGGEGVNSKETFLFLALLLLFALVSASTVVQHAWGDVTRNHFKLILHVIIIITSVIPPELPMELSLAVTSSLSELIKRCQVYCTEPFRIPLAGLVDTCCFDKTGTLTSDELRLHGVRLPPPNEVQEESGNSSGLSKTGDEGLILFDDISSKNGSGAALPRETLRVMVGCQSLALSHAFVTGRDGRTTVTSKLVGDPLEKAVMEACSWTILPGAKGVMVEKERPSSSTSAAGSIRVLHRFAFSSTLRRMTVLAIDSESIQSNENRGSNTLWALTKGGPEAILPMLDPKSINSADYRQSYRRQMSLGRRVLALAFRNLGPNTTANIEKWKSSRDKVEQNLVFAGLLVMDSPLKADTSRIIKELRAGQQSTVMITGDAVLTAAEVARRVGIIDAPEKSTYELCYCSTTKNEEKQQGFRFVPLDSFDETKGEKGFEYTPQDINKLSILVKKGKAAICMTGDVLTKMALSAVEQGVHSGTTNIKDDSTALKHPAATKAIASVIPVVSVFARHEPRHKEAVIAAFNSIGRHTLMCGDGSNDIGALKQAHVGVSIISVPDLEGKQRDAYDAIRSKRKTPNKFKDKKSKQSEAKQVESYLQAIAEAEDDLMHVGLGNASVASPFTARKTSIRCCKDILQQGRCTLVTMIQIYKILGVNCLVTALVLTKLHQVGVKQGDRQMTAEGVVVAGLFLFFTRGKPLSKLSPKKPPSSILCITTLISMAAQFGVHFLTIMFVTHMSNAYIDPYDPSMIPDGPFVPNTLNTATFLITVLAMINTFVVNYQGQPFVENLSENKLLFRSIVFCYCVLFTCAMDLFPPLNELLQLSSLPTSQKDSLMFNKQASNSLLCFINQTSEFIGFQLLLVALMIFDTSLVIFFEYLIRRWNR</sequence>
<dbReference type="InterPro" id="IPR006544">
    <property type="entry name" value="P-type_TPase_V"/>
</dbReference>
<evidence type="ECO:0000256" key="11">
    <source>
        <dbReference type="SAM" id="Phobius"/>
    </source>
</evidence>
<proteinExistence type="predicted"/>
<dbReference type="SUPFAM" id="SSF56784">
    <property type="entry name" value="HAD-like"/>
    <property type="match status" value="1"/>
</dbReference>
<dbReference type="SUPFAM" id="SSF81665">
    <property type="entry name" value="Calcium ATPase, transmembrane domain M"/>
    <property type="match status" value="1"/>
</dbReference>
<dbReference type="NCBIfam" id="TIGR01657">
    <property type="entry name" value="P-ATPase-V"/>
    <property type="match status" value="1"/>
</dbReference>
<keyword evidence="14" id="KW-1185">Reference proteome</keyword>
<accession>A0ABD3Q3F5</accession>
<keyword evidence="5" id="KW-0067">ATP-binding</keyword>
<evidence type="ECO:0000256" key="8">
    <source>
        <dbReference type="ARBA" id="ARBA00022989"/>
    </source>
</evidence>
<dbReference type="Gene3D" id="2.70.150.10">
    <property type="entry name" value="Calcium-transporting ATPase, cytoplasmic transduction domain A"/>
    <property type="match status" value="1"/>
</dbReference>
<dbReference type="InterPro" id="IPR023299">
    <property type="entry name" value="ATPase_P-typ_cyto_dom_N"/>
</dbReference>
<dbReference type="SFLD" id="SFLDS00003">
    <property type="entry name" value="Haloacid_Dehalogenase"/>
    <property type="match status" value="1"/>
</dbReference>
<dbReference type="SFLD" id="SFLDF00027">
    <property type="entry name" value="p-type_atpase"/>
    <property type="match status" value="1"/>
</dbReference>
<evidence type="ECO:0000256" key="10">
    <source>
        <dbReference type="SAM" id="MobiDB-lite"/>
    </source>
</evidence>
<dbReference type="Pfam" id="PF13246">
    <property type="entry name" value="Cation_ATPase"/>
    <property type="match status" value="1"/>
</dbReference>
<feature type="transmembrane region" description="Helical" evidence="11">
    <location>
        <begin position="1380"/>
        <end position="1400"/>
    </location>
</feature>
<feature type="region of interest" description="Disordered" evidence="10">
    <location>
        <begin position="741"/>
        <end position="761"/>
    </location>
</feature>
<dbReference type="GO" id="GO:0046872">
    <property type="term" value="F:metal ion binding"/>
    <property type="evidence" value="ECO:0007669"/>
    <property type="project" value="UniProtKB-KW"/>
</dbReference>
<evidence type="ECO:0000313" key="13">
    <source>
        <dbReference type="EMBL" id="KAL3794161.1"/>
    </source>
</evidence>
<dbReference type="InterPro" id="IPR023298">
    <property type="entry name" value="ATPase_P-typ_TM_dom_sf"/>
</dbReference>
<gene>
    <name evidence="13" type="ORF">HJC23_012868</name>
</gene>
<comment type="caution">
    <text evidence="13">The sequence shown here is derived from an EMBL/GenBank/DDBJ whole genome shotgun (WGS) entry which is preliminary data.</text>
</comment>
<dbReference type="Gene3D" id="3.40.1110.10">
    <property type="entry name" value="Calcium-transporting ATPase, cytoplasmic domain N"/>
    <property type="match status" value="1"/>
</dbReference>
<dbReference type="InterPro" id="IPR059000">
    <property type="entry name" value="ATPase_P-type_domA"/>
</dbReference>
<dbReference type="SFLD" id="SFLDG00002">
    <property type="entry name" value="C1.7:_P-type_atpase_like"/>
    <property type="match status" value="1"/>
</dbReference>
<dbReference type="PROSITE" id="PS00154">
    <property type="entry name" value="ATPASE_E1_E2"/>
    <property type="match status" value="1"/>
</dbReference>
<dbReference type="InterPro" id="IPR023214">
    <property type="entry name" value="HAD_sf"/>
</dbReference>
<feature type="transmembrane region" description="Helical" evidence="11">
    <location>
        <begin position="1412"/>
        <end position="1432"/>
    </location>
</feature>
<dbReference type="PANTHER" id="PTHR45630">
    <property type="entry name" value="CATION-TRANSPORTING ATPASE-RELATED"/>
    <property type="match status" value="1"/>
</dbReference>
<evidence type="ECO:0000256" key="6">
    <source>
        <dbReference type="ARBA" id="ARBA00022842"/>
    </source>
</evidence>
<dbReference type="InterPro" id="IPR018303">
    <property type="entry name" value="ATPase_P-typ_P_site"/>
</dbReference>
<dbReference type="InterPro" id="IPR036412">
    <property type="entry name" value="HAD-like_sf"/>
</dbReference>
<keyword evidence="6" id="KW-0460">Magnesium</keyword>
<keyword evidence="2 11" id="KW-0812">Transmembrane</keyword>
<reference evidence="13 14" key="1">
    <citation type="journal article" date="2020" name="G3 (Bethesda)">
        <title>Improved Reference Genome for Cyclotella cryptica CCMP332, a Model for Cell Wall Morphogenesis, Salinity Adaptation, and Lipid Production in Diatoms (Bacillariophyta).</title>
        <authorList>
            <person name="Roberts W.R."/>
            <person name="Downey K.M."/>
            <person name="Ruck E.C."/>
            <person name="Traller J.C."/>
            <person name="Alverson A.J."/>
        </authorList>
    </citation>
    <scope>NUCLEOTIDE SEQUENCE [LARGE SCALE GENOMIC DNA]</scope>
    <source>
        <strain evidence="13 14">CCMP332</strain>
    </source>
</reference>
<comment type="subcellular location">
    <subcellularLocation>
        <location evidence="1">Membrane</location>
        <topology evidence="1">Multi-pass membrane protein</topology>
    </subcellularLocation>
</comment>
<keyword evidence="3" id="KW-0479">Metal-binding</keyword>
<evidence type="ECO:0000256" key="2">
    <source>
        <dbReference type="ARBA" id="ARBA00022692"/>
    </source>
</evidence>
<feature type="transmembrane region" description="Helical" evidence="11">
    <location>
        <begin position="67"/>
        <end position="86"/>
    </location>
</feature>
<dbReference type="InterPro" id="IPR044492">
    <property type="entry name" value="P_typ_ATPase_HD_dom"/>
</dbReference>
<organism evidence="13 14">
    <name type="scientific">Cyclotella cryptica</name>
    <dbReference type="NCBI Taxonomy" id="29204"/>
    <lineage>
        <taxon>Eukaryota</taxon>
        <taxon>Sar</taxon>
        <taxon>Stramenopiles</taxon>
        <taxon>Ochrophyta</taxon>
        <taxon>Bacillariophyta</taxon>
        <taxon>Coscinodiscophyceae</taxon>
        <taxon>Thalassiosirophycidae</taxon>
        <taxon>Stephanodiscales</taxon>
        <taxon>Stephanodiscaceae</taxon>
        <taxon>Cyclotella</taxon>
    </lineage>
</organism>
<feature type="compositionally biased region" description="Polar residues" evidence="10">
    <location>
        <begin position="13"/>
        <end position="22"/>
    </location>
</feature>
<dbReference type="InterPro" id="IPR008250">
    <property type="entry name" value="ATPase_P-typ_transduc_dom_A_sf"/>
</dbReference>
<dbReference type="Proteomes" id="UP001516023">
    <property type="component" value="Unassembled WGS sequence"/>
</dbReference>
<evidence type="ECO:0000259" key="12">
    <source>
        <dbReference type="Pfam" id="PF00122"/>
    </source>
</evidence>
<evidence type="ECO:0000313" key="14">
    <source>
        <dbReference type="Proteomes" id="UP001516023"/>
    </source>
</evidence>
<dbReference type="PRINTS" id="PR00119">
    <property type="entry name" value="CATATPASE"/>
</dbReference>
<keyword evidence="9 11" id="KW-0472">Membrane</keyword>
<feature type="transmembrane region" description="Helical" evidence="11">
    <location>
        <begin position="1472"/>
        <end position="1497"/>
    </location>
</feature>
<feature type="transmembrane region" description="Helical" evidence="11">
    <location>
        <begin position="1335"/>
        <end position="1360"/>
    </location>
</feature>
<feature type="transmembrane region" description="Helical" evidence="11">
    <location>
        <begin position="371"/>
        <end position="394"/>
    </location>
</feature>
<feature type="compositionally biased region" description="Polar residues" evidence="10">
    <location>
        <begin position="30"/>
        <end position="45"/>
    </location>
</feature>
<evidence type="ECO:0000256" key="5">
    <source>
        <dbReference type="ARBA" id="ARBA00022840"/>
    </source>
</evidence>
<keyword evidence="7" id="KW-1278">Translocase</keyword>
<evidence type="ECO:0000256" key="3">
    <source>
        <dbReference type="ARBA" id="ARBA00022723"/>
    </source>
</evidence>
<feature type="transmembrane region" description="Helical" evidence="11">
    <location>
        <begin position="400"/>
        <end position="419"/>
    </location>
</feature>
<evidence type="ECO:0000256" key="9">
    <source>
        <dbReference type="ARBA" id="ARBA00023136"/>
    </source>
</evidence>
<keyword evidence="8 11" id="KW-1133">Transmembrane helix</keyword>
<feature type="transmembrane region" description="Helical" evidence="11">
    <location>
        <begin position="106"/>
        <end position="126"/>
    </location>
</feature>
<dbReference type="GO" id="GO:0016020">
    <property type="term" value="C:membrane"/>
    <property type="evidence" value="ECO:0007669"/>
    <property type="project" value="UniProtKB-SubCell"/>
</dbReference>
<dbReference type="GO" id="GO:0005524">
    <property type="term" value="F:ATP binding"/>
    <property type="evidence" value="ECO:0007669"/>
    <property type="project" value="UniProtKB-KW"/>
</dbReference>
<evidence type="ECO:0000256" key="4">
    <source>
        <dbReference type="ARBA" id="ARBA00022741"/>
    </source>
</evidence>